<dbReference type="AlphaFoldDB" id="A0A016TL84"/>
<evidence type="ECO:0000313" key="3">
    <source>
        <dbReference type="EMBL" id="EYC03744.1"/>
    </source>
</evidence>
<accession>A0A016TL84</accession>
<protein>
    <recommendedName>
        <fullName evidence="2">C2H2-type domain-containing protein</fullName>
    </recommendedName>
</protein>
<evidence type="ECO:0000313" key="4">
    <source>
        <dbReference type="Proteomes" id="UP000024635"/>
    </source>
</evidence>
<name>A0A016TL84_9BILA</name>
<dbReference type="GO" id="GO:0008270">
    <property type="term" value="F:zinc ion binding"/>
    <property type="evidence" value="ECO:0007669"/>
    <property type="project" value="UniProtKB-KW"/>
</dbReference>
<comment type="caution">
    <text evidence="3">The sequence shown here is derived from an EMBL/GenBank/DDBJ whole genome shotgun (WGS) entry which is preliminary data.</text>
</comment>
<dbReference type="PROSITE" id="PS00028">
    <property type="entry name" value="ZINC_FINGER_C2H2_1"/>
    <property type="match status" value="2"/>
</dbReference>
<dbReference type="InterPro" id="IPR013087">
    <property type="entry name" value="Znf_C2H2_type"/>
</dbReference>
<sequence length="143" mass="16248">MTYAQCYICKRGPYMLQNLYAHMRKVHKCSEAQVKTAQNAIKKALYEEEVKCDTCGKSYFSAGGLRKHKRLAHGGDTTISSVSTEHNEGVSRCVECPVCSSAFYTNMELALHCEQEHSNGCTDFRTIKEQFDTWTSFEVHMCL</sequence>
<evidence type="ECO:0000259" key="2">
    <source>
        <dbReference type="PROSITE" id="PS50157"/>
    </source>
</evidence>
<keyword evidence="1" id="KW-0479">Metal-binding</keyword>
<dbReference type="Pfam" id="PF00096">
    <property type="entry name" value="zf-C2H2"/>
    <property type="match status" value="1"/>
</dbReference>
<proteinExistence type="predicted"/>
<dbReference type="OrthoDB" id="5868827at2759"/>
<dbReference type="Gene3D" id="3.30.160.60">
    <property type="entry name" value="Classic Zinc Finger"/>
    <property type="match status" value="1"/>
</dbReference>
<gene>
    <name evidence="3" type="primary">Acey_s0092.g2599</name>
    <name evidence="3" type="ORF">Y032_0092g2599</name>
</gene>
<reference evidence="4" key="1">
    <citation type="journal article" date="2015" name="Nat. Genet.">
        <title>The genome and transcriptome of the zoonotic hookworm Ancylostoma ceylanicum identify infection-specific gene families.</title>
        <authorList>
            <person name="Schwarz E.M."/>
            <person name="Hu Y."/>
            <person name="Antoshechkin I."/>
            <person name="Miller M.M."/>
            <person name="Sternberg P.W."/>
            <person name="Aroian R.V."/>
        </authorList>
    </citation>
    <scope>NUCLEOTIDE SEQUENCE</scope>
    <source>
        <strain evidence="4">HY135</strain>
    </source>
</reference>
<keyword evidence="4" id="KW-1185">Reference proteome</keyword>
<dbReference type="EMBL" id="JARK01001428">
    <property type="protein sequence ID" value="EYC03744.1"/>
    <property type="molecule type" value="Genomic_DNA"/>
</dbReference>
<dbReference type="PROSITE" id="PS50157">
    <property type="entry name" value="ZINC_FINGER_C2H2_2"/>
    <property type="match status" value="1"/>
</dbReference>
<dbReference type="Proteomes" id="UP000024635">
    <property type="component" value="Unassembled WGS sequence"/>
</dbReference>
<feature type="domain" description="C2H2-type" evidence="2">
    <location>
        <begin position="50"/>
        <end position="78"/>
    </location>
</feature>
<organism evidence="3 4">
    <name type="scientific">Ancylostoma ceylanicum</name>
    <dbReference type="NCBI Taxonomy" id="53326"/>
    <lineage>
        <taxon>Eukaryota</taxon>
        <taxon>Metazoa</taxon>
        <taxon>Ecdysozoa</taxon>
        <taxon>Nematoda</taxon>
        <taxon>Chromadorea</taxon>
        <taxon>Rhabditida</taxon>
        <taxon>Rhabditina</taxon>
        <taxon>Rhabditomorpha</taxon>
        <taxon>Strongyloidea</taxon>
        <taxon>Ancylostomatidae</taxon>
        <taxon>Ancylostomatinae</taxon>
        <taxon>Ancylostoma</taxon>
    </lineage>
</organism>
<evidence type="ECO:0000256" key="1">
    <source>
        <dbReference type="PROSITE-ProRule" id="PRU00042"/>
    </source>
</evidence>
<keyword evidence="1" id="KW-0862">Zinc</keyword>
<keyword evidence="1" id="KW-0863">Zinc-finger</keyword>
<dbReference type="SMART" id="SM00355">
    <property type="entry name" value="ZnF_C2H2"/>
    <property type="match status" value="3"/>
</dbReference>